<evidence type="ECO:0000256" key="2">
    <source>
        <dbReference type="ARBA" id="ARBA00004496"/>
    </source>
</evidence>
<feature type="region of interest" description="Disordered" evidence="7">
    <location>
        <begin position="337"/>
        <end position="356"/>
    </location>
</feature>
<evidence type="ECO:0000256" key="5">
    <source>
        <dbReference type="ARBA" id="ARBA00023242"/>
    </source>
</evidence>
<feature type="signal peptide" evidence="8">
    <location>
        <begin position="1"/>
        <end position="20"/>
    </location>
</feature>
<evidence type="ECO:0000259" key="9">
    <source>
        <dbReference type="PROSITE" id="PS50076"/>
    </source>
</evidence>
<dbReference type="InParanoid" id="A0A3N4KL70"/>
<dbReference type="GO" id="GO:0005737">
    <property type="term" value="C:cytoplasm"/>
    <property type="evidence" value="ECO:0007669"/>
    <property type="project" value="UniProtKB-SubCell"/>
</dbReference>
<dbReference type="Gene3D" id="3.30.70.330">
    <property type="match status" value="1"/>
</dbReference>
<evidence type="ECO:0000256" key="6">
    <source>
        <dbReference type="SAM" id="Coils"/>
    </source>
</evidence>
<feature type="chain" id="PRO_5018001243" evidence="8">
    <location>
        <begin position="21"/>
        <end position="397"/>
    </location>
</feature>
<dbReference type="SUPFAM" id="SSF46565">
    <property type="entry name" value="Chaperone J-domain"/>
    <property type="match status" value="1"/>
</dbReference>
<dbReference type="Gene3D" id="1.10.287.110">
    <property type="entry name" value="DnaJ domain"/>
    <property type="match status" value="1"/>
</dbReference>
<evidence type="ECO:0000256" key="7">
    <source>
        <dbReference type="SAM" id="MobiDB-lite"/>
    </source>
</evidence>
<comment type="subcellular location">
    <subcellularLocation>
        <location evidence="2">Cytoplasm</location>
    </subcellularLocation>
    <subcellularLocation>
        <location evidence="1">Nucleus</location>
    </subcellularLocation>
</comment>
<dbReference type="GO" id="GO:0000390">
    <property type="term" value="P:spliceosomal complex disassembly"/>
    <property type="evidence" value="ECO:0007669"/>
    <property type="project" value="TreeGrafter"/>
</dbReference>
<dbReference type="EMBL" id="ML119145">
    <property type="protein sequence ID" value="RPB10129.1"/>
    <property type="molecule type" value="Genomic_DNA"/>
</dbReference>
<feature type="compositionally biased region" description="Gly residues" evidence="7">
    <location>
        <begin position="343"/>
        <end position="356"/>
    </location>
</feature>
<feature type="coiled-coil region" evidence="6">
    <location>
        <begin position="369"/>
        <end position="396"/>
    </location>
</feature>
<dbReference type="PROSITE" id="PS50076">
    <property type="entry name" value="DNAJ_2"/>
    <property type="match status" value="1"/>
</dbReference>
<keyword evidence="4" id="KW-0143">Chaperone</keyword>
<dbReference type="InterPro" id="IPR001623">
    <property type="entry name" value="DnaJ_domain"/>
</dbReference>
<dbReference type="GO" id="GO:0005681">
    <property type="term" value="C:spliceosomal complex"/>
    <property type="evidence" value="ECO:0007669"/>
    <property type="project" value="TreeGrafter"/>
</dbReference>
<keyword evidence="3" id="KW-0963">Cytoplasm</keyword>
<dbReference type="OrthoDB" id="10250354at2759"/>
<dbReference type="Pfam" id="PF00226">
    <property type="entry name" value="DnaJ"/>
    <property type="match status" value="1"/>
</dbReference>
<evidence type="ECO:0000256" key="8">
    <source>
        <dbReference type="SAM" id="SignalP"/>
    </source>
</evidence>
<dbReference type="PRINTS" id="PR00625">
    <property type="entry name" value="JDOMAIN"/>
</dbReference>
<keyword evidence="8" id="KW-0732">Signal</keyword>
<sequence length="397" mass="43073">MASCMLQLLFSSLQVQIASGARVTAKAVRLNLQSSTSLRSIHLNSHHSTTPQHHHFYNTHTTPTTETSPSALRKAFRQQSLKWHPDKNPDPAAAETFHLLTVAYDVLSDPGTRAAYDAARNARLARKRRTEAFDVDRRRMKEDLESRERGAKKARTEVEEAEEAFERMLGKLQKEGAELRRRREEALRAAAKEAEVEAEEEAEAEAPVGPTRFTELDRTLKVRWKRRGGGGGGGGEGGGMTASRISALFSRFGEVQDVVVPPLTAPREGEKEKKFRTALVVFVSIVSAHAAVCEASSGGRGGELAVFRDVTWASGKEPDLTHEVGKGRSEVPEAKAGPRFASFGGGGGGGAGVGTGQGTDYESITLMRMRAAEKARIEAEIRRQDEEAEAAGAEALS</sequence>
<dbReference type="SUPFAM" id="SSF54928">
    <property type="entry name" value="RNA-binding domain, RBD"/>
    <property type="match status" value="1"/>
</dbReference>
<feature type="domain" description="J" evidence="9">
    <location>
        <begin position="55"/>
        <end position="120"/>
    </location>
</feature>
<keyword evidence="6" id="KW-0175">Coiled coil</keyword>
<dbReference type="STRING" id="1392247.A0A3N4KL70"/>
<reference evidence="10 11" key="1">
    <citation type="journal article" date="2018" name="Nat. Ecol. Evol.">
        <title>Pezizomycetes genomes reveal the molecular basis of ectomycorrhizal truffle lifestyle.</title>
        <authorList>
            <person name="Murat C."/>
            <person name="Payen T."/>
            <person name="Noel B."/>
            <person name="Kuo A."/>
            <person name="Morin E."/>
            <person name="Chen J."/>
            <person name="Kohler A."/>
            <person name="Krizsan K."/>
            <person name="Balestrini R."/>
            <person name="Da Silva C."/>
            <person name="Montanini B."/>
            <person name="Hainaut M."/>
            <person name="Levati E."/>
            <person name="Barry K.W."/>
            <person name="Belfiori B."/>
            <person name="Cichocki N."/>
            <person name="Clum A."/>
            <person name="Dockter R.B."/>
            <person name="Fauchery L."/>
            <person name="Guy J."/>
            <person name="Iotti M."/>
            <person name="Le Tacon F."/>
            <person name="Lindquist E.A."/>
            <person name="Lipzen A."/>
            <person name="Malagnac F."/>
            <person name="Mello A."/>
            <person name="Molinier V."/>
            <person name="Miyauchi S."/>
            <person name="Poulain J."/>
            <person name="Riccioni C."/>
            <person name="Rubini A."/>
            <person name="Sitrit Y."/>
            <person name="Splivallo R."/>
            <person name="Traeger S."/>
            <person name="Wang M."/>
            <person name="Zifcakova L."/>
            <person name="Wipf D."/>
            <person name="Zambonelli A."/>
            <person name="Paolocci F."/>
            <person name="Nowrousian M."/>
            <person name="Ottonello S."/>
            <person name="Baldrian P."/>
            <person name="Spatafora J.W."/>
            <person name="Henrissat B."/>
            <person name="Nagy L.G."/>
            <person name="Aury J.M."/>
            <person name="Wincker P."/>
            <person name="Grigoriev I.V."/>
            <person name="Bonfante P."/>
            <person name="Martin F.M."/>
        </authorList>
    </citation>
    <scope>NUCLEOTIDE SEQUENCE [LARGE SCALE GENOMIC DNA]</scope>
    <source>
        <strain evidence="10 11">CCBAS932</strain>
    </source>
</reference>
<evidence type="ECO:0000313" key="10">
    <source>
        <dbReference type="EMBL" id="RPB10129.1"/>
    </source>
</evidence>
<evidence type="ECO:0000256" key="1">
    <source>
        <dbReference type="ARBA" id="ARBA00004123"/>
    </source>
</evidence>
<organism evidence="10 11">
    <name type="scientific">Morchella conica CCBAS932</name>
    <dbReference type="NCBI Taxonomy" id="1392247"/>
    <lineage>
        <taxon>Eukaryota</taxon>
        <taxon>Fungi</taxon>
        <taxon>Dikarya</taxon>
        <taxon>Ascomycota</taxon>
        <taxon>Pezizomycotina</taxon>
        <taxon>Pezizomycetes</taxon>
        <taxon>Pezizales</taxon>
        <taxon>Morchellaceae</taxon>
        <taxon>Morchella</taxon>
    </lineage>
</organism>
<protein>
    <submittedName>
        <fullName evidence="10">DnaJ-domain-containing protein</fullName>
    </submittedName>
</protein>
<dbReference type="PANTHER" id="PTHR44313">
    <property type="entry name" value="DNAJ HOMOLOG SUBFAMILY C MEMBER 17"/>
    <property type="match status" value="1"/>
</dbReference>
<gene>
    <name evidence="10" type="ORF">P167DRAFT_566776</name>
</gene>
<dbReference type="SMART" id="SM00271">
    <property type="entry name" value="DnaJ"/>
    <property type="match status" value="1"/>
</dbReference>
<dbReference type="GO" id="GO:0003676">
    <property type="term" value="F:nucleic acid binding"/>
    <property type="evidence" value="ECO:0007669"/>
    <property type="project" value="InterPro"/>
</dbReference>
<dbReference type="InterPro" id="IPR012677">
    <property type="entry name" value="Nucleotide-bd_a/b_plait_sf"/>
</dbReference>
<dbReference type="InterPro" id="IPR052094">
    <property type="entry name" value="Pre-mRNA-splicing_ERAD"/>
</dbReference>
<dbReference type="InterPro" id="IPR035979">
    <property type="entry name" value="RBD_domain_sf"/>
</dbReference>
<dbReference type="CDD" id="cd06257">
    <property type="entry name" value="DnaJ"/>
    <property type="match status" value="1"/>
</dbReference>
<evidence type="ECO:0000256" key="4">
    <source>
        <dbReference type="ARBA" id="ARBA00023186"/>
    </source>
</evidence>
<keyword evidence="11" id="KW-1185">Reference proteome</keyword>
<dbReference type="PROSITE" id="PS00636">
    <property type="entry name" value="DNAJ_1"/>
    <property type="match status" value="1"/>
</dbReference>
<dbReference type="AlphaFoldDB" id="A0A3N4KL70"/>
<keyword evidence="5" id="KW-0539">Nucleus</keyword>
<feature type="coiled-coil region" evidence="6">
    <location>
        <begin position="141"/>
        <end position="204"/>
    </location>
</feature>
<proteinExistence type="predicted"/>
<name>A0A3N4KL70_9PEZI</name>
<dbReference type="PANTHER" id="PTHR44313:SF1">
    <property type="entry name" value="DNAJ HOMOLOG SUBFAMILY C MEMBER 17"/>
    <property type="match status" value="1"/>
</dbReference>
<accession>A0A3N4KL70</accession>
<dbReference type="InterPro" id="IPR018253">
    <property type="entry name" value="DnaJ_domain_CS"/>
</dbReference>
<dbReference type="InterPro" id="IPR036869">
    <property type="entry name" value="J_dom_sf"/>
</dbReference>
<evidence type="ECO:0000256" key="3">
    <source>
        <dbReference type="ARBA" id="ARBA00022490"/>
    </source>
</evidence>
<evidence type="ECO:0000313" key="11">
    <source>
        <dbReference type="Proteomes" id="UP000277580"/>
    </source>
</evidence>
<dbReference type="Proteomes" id="UP000277580">
    <property type="component" value="Unassembled WGS sequence"/>
</dbReference>